<protein>
    <submittedName>
        <fullName evidence="1">Uncharacterized protein</fullName>
    </submittedName>
</protein>
<dbReference type="AlphaFoldDB" id="A0A9W7TMI5"/>
<proteinExistence type="predicted"/>
<dbReference type="Proteomes" id="UP001059041">
    <property type="component" value="Linkage Group LG13"/>
</dbReference>
<reference evidence="1" key="1">
    <citation type="submission" date="2021-02" db="EMBL/GenBank/DDBJ databases">
        <title>Comparative genomics reveals that relaxation of natural selection precedes convergent phenotypic evolution of cavefish.</title>
        <authorList>
            <person name="Peng Z."/>
        </authorList>
    </citation>
    <scope>NUCLEOTIDE SEQUENCE</scope>
    <source>
        <tissue evidence="1">Muscle</tissue>
    </source>
</reference>
<accession>A0A9W7TMI5</accession>
<keyword evidence="2" id="KW-1185">Reference proteome</keyword>
<evidence type="ECO:0000313" key="1">
    <source>
        <dbReference type="EMBL" id="KAI7801715.1"/>
    </source>
</evidence>
<comment type="caution">
    <text evidence="1">The sequence shown here is derived from an EMBL/GenBank/DDBJ whole genome shotgun (WGS) entry which is preliminary data.</text>
</comment>
<dbReference type="EMBL" id="JAFHDT010000013">
    <property type="protein sequence ID" value="KAI7801715.1"/>
    <property type="molecule type" value="Genomic_DNA"/>
</dbReference>
<evidence type="ECO:0000313" key="2">
    <source>
        <dbReference type="Proteomes" id="UP001059041"/>
    </source>
</evidence>
<sequence length="82" mass="9310">MTRGMLQRTEKPKLHADTSKLPATRTAWSSVLPLVVAAVIQQYRTFRKTIAPVWREAMFHWQLMSSSKLRELGIGGKRTGAE</sequence>
<organism evidence="1 2">
    <name type="scientific">Triplophysa rosa</name>
    <name type="common">Cave loach</name>
    <dbReference type="NCBI Taxonomy" id="992332"/>
    <lineage>
        <taxon>Eukaryota</taxon>
        <taxon>Metazoa</taxon>
        <taxon>Chordata</taxon>
        <taxon>Craniata</taxon>
        <taxon>Vertebrata</taxon>
        <taxon>Euteleostomi</taxon>
        <taxon>Actinopterygii</taxon>
        <taxon>Neopterygii</taxon>
        <taxon>Teleostei</taxon>
        <taxon>Ostariophysi</taxon>
        <taxon>Cypriniformes</taxon>
        <taxon>Nemacheilidae</taxon>
        <taxon>Triplophysa</taxon>
    </lineage>
</organism>
<gene>
    <name evidence="1" type="ORF">IRJ41_017605</name>
</gene>
<name>A0A9W7TMI5_TRIRA</name>